<feature type="compositionally biased region" description="Polar residues" evidence="1">
    <location>
        <begin position="114"/>
        <end position="124"/>
    </location>
</feature>
<comment type="caution">
    <text evidence="2">The sequence shown here is derived from an EMBL/GenBank/DDBJ whole genome shotgun (WGS) entry which is preliminary data.</text>
</comment>
<feature type="compositionally biased region" description="Basic and acidic residues" evidence="1">
    <location>
        <begin position="211"/>
        <end position="223"/>
    </location>
</feature>
<gene>
    <name evidence="2" type="ORF">EST38_g7952</name>
</gene>
<dbReference type="EMBL" id="SDEE01000305">
    <property type="protein sequence ID" value="RXW17904.1"/>
    <property type="molecule type" value="Genomic_DNA"/>
</dbReference>
<dbReference type="AlphaFoldDB" id="A0A4Q2DGN7"/>
<dbReference type="Proteomes" id="UP000290288">
    <property type="component" value="Unassembled WGS sequence"/>
</dbReference>
<evidence type="ECO:0000256" key="1">
    <source>
        <dbReference type="SAM" id="MobiDB-lite"/>
    </source>
</evidence>
<feature type="region of interest" description="Disordered" evidence="1">
    <location>
        <begin position="156"/>
        <end position="266"/>
    </location>
</feature>
<dbReference type="OrthoDB" id="3021720at2759"/>
<accession>A0A4Q2DGN7</accession>
<dbReference type="STRING" id="2316362.A0A4Q2DGN7"/>
<sequence length="299" mass="34242">MLGKVRSASSFEDYHHRARSDISRLLDPSYTTYSQQKTYSAYVDAQGNMHDPDYRQFPLIQQASQYSATRRTLNATVTRPHWELVDEDALLLDDDEDLLLQPEDSYYPKRNSFGAKSTVSTPRTYPSARRSHSPSGGMRLYPRSTAGFSGAILTQSEVSPPTSWSSSSSSESSSPSSTCSSVLRSRSQEASCRIASSLKRKRRRSTATSGSDKENKKVKKVSEEFDDDEYLYSTRNQEETVFEEEDEEDEMSRRREPEDDTVPTCGESLKKQWQAWSLRIRFGMFRAERRIKRRVQSLI</sequence>
<reference evidence="2 3" key="1">
    <citation type="submission" date="2019-01" db="EMBL/GenBank/DDBJ databases">
        <title>Draft genome sequence of Psathyrella aberdarensis IHI B618.</title>
        <authorList>
            <person name="Buettner E."/>
            <person name="Kellner H."/>
        </authorList>
    </citation>
    <scope>NUCLEOTIDE SEQUENCE [LARGE SCALE GENOMIC DNA]</scope>
    <source>
        <strain evidence="2 3">IHI B618</strain>
    </source>
</reference>
<evidence type="ECO:0000313" key="2">
    <source>
        <dbReference type="EMBL" id="RXW17904.1"/>
    </source>
</evidence>
<proteinExistence type="predicted"/>
<feature type="region of interest" description="Disordered" evidence="1">
    <location>
        <begin position="103"/>
        <end position="144"/>
    </location>
</feature>
<keyword evidence="3" id="KW-1185">Reference proteome</keyword>
<feature type="compositionally biased region" description="Acidic residues" evidence="1">
    <location>
        <begin position="240"/>
        <end position="250"/>
    </location>
</feature>
<feature type="compositionally biased region" description="Low complexity" evidence="1">
    <location>
        <begin position="156"/>
        <end position="185"/>
    </location>
</feature>
<protein>
    <submittedName>
        <fullName evidence="2">Uncharacterized protein</fullName>
    </submittedName>
</protein>
<evidence type="ECO:0000313" key="3">
    <source>
        <dbReference type="Proteomes" id="UP000290288"/>
    </source>
</evidence>
<name>A0A4Q2DGN7_9AGAR</name>
<organism evidence="2 3">
    <name type="scientific">Candolleomyces aberdarensis</name>
    <dbReference type="NCBI Taxonomy" id="2316362"/>
    <lineage>
        <taxon>Eukaryota</taxon>
        <taxon>Fungi</taxon>
        <taxon>Dikarya</taxon>
        <taxon>Basidiomycota</taxon>
        <taxon>Agaricomycotina</taxon>
        <taxon>Agaricomycetes</taxon>
        <taxon>Agaricomycetidae</taxon>
        <taxon>Agaricales</taxon>
        <taxon>Agaricineae</taxon>
        <taxon>Psathyrellaceae</taxon>
        <taxon>Candolleomyces</taxon>
    </lineage>
</organism>